<organism evidence="4 5">
    <name type="scientific">Geodia barretti</name>
    <name type="common">Barrett's horny sponge</name>
    <dbReference type="NCBI Taxonomy" id="519541"/>
    <lineage>
        <taxon>Eukaryota</taxon>
        <taxon>Metazoa</taxon>
        <taxon>Porifera</taxon>
        <taxon>Demospongiae</taxon>
        <taxon>Heteroscleromorpha</taxon>
        <taxon>Tetractinellida</taxon>
        <taxon>Astrophorina</taxon>
        <taxon>Geodiidae</taxon>
        <taxon>Geodia</taxon>
    </lineage>
</organism>
<dbReference type="InterPro" id="IPR014352">
    <property type="entry name" value="FERM/acyl-CoA-bd_prot_sf"/>
</dbReference>
<dbReference type="GO" id="GO:0000062">
    <property type="term" value="F:fatty-acyl-CoA binding"/>
    <property type="evidence" value="ECO:0007669"/>
    <property type="project" value="InterPro"/>
</dbReference>
<comment type="caution">
    <text evidence="4">The sequence shown here is derived from an EMBL/GenBank/DDBJ whole genome shotgun (WGS) entry which is preliminary data.</text>
</comment>
<dbReference type="AlphaFoldDB" id="A0AA35RB19"/>
<evidence type="ECO:0000256" key="2">
    <source>
        <dbReference type="SAM" id="MobiDB-lite"/>
    </source>
</evidence>
<evidence type="ECO:0000313" key="4">
    <source>
        <dbReference type="EMBL" id="CAI8008150.1"/>
    </source>
</evidence>
<dbReference type="EMBL" id="CASHTH010000820">
    <property type="protein sequence ID" value="CAI8008150.1"/>
    <property type="molecule type" value="Genomic_DNA"/>
</dbReference>
<name>A0AA35RB19_GEOBA</name>
<keyword evidence="5" id="KW-1185">Reference proteome</keyword>
<accession>A0AA35RB19</accession>
<evidence type="ECO:0000256" key="1">
    <source>
        <dbReference type="ARBA" id="ARBA00023121"/>
    </source>
</evidence>
<reference evidence="4" key="1">
    <citation type="submission" date="2023-03" db="EMBL/GenBank/DDBJ databases">
        <authorList>
            <person name="Steffen K."/>
            <person name="Cardenas P."/>
        </authorList>
    </citation>
    <scope>NUCLEOTIDE SEQUENCE</scope>
</reference>
<dbReference type="PRINTS" id="PR00689">
    <property type="entry name" value="ACOABINDINGP"/>
</dbReference>
<dbReference type="PROSITE" id="PS51228">
    <property type="entry name" value="ACB_2"/>
    <property type="match status" value="1"/>
</dbReference>
<feature type="region of interest" description="Disordered" evidence="2">
    <location>
        <begin position="1"/>
        <end position="20"/>
    </location>
</feature>
<dbReference type="GO" id="GO:0006631">
    <property type="term" value="P:fatty acid metabolic process"/>
    <property type="evidence" value="ECO:0007669"/>
    <property type="project" value="TreeGrafter"/>
</dbReference>
<sequence>MASGGAEGGSTSNNRTPRPITERFRTAVAMIRTLPKEGPYMADNKTKLRFYALYKQATEGPCAAPKPGFWDVVGKAKWEAWSLCGNMSKEIAMQLYVDELTEVYLYGVTWPQYMMVHSIIITHTF</sequence>
<dbReference type="Gene3D" id="1.20.80.10">
    <property type="match status" value="1"/>
</dbReference>
<gene>
    <name evidence="4" type="ORF">GBAR_LOCUS5619</name>
</gene>
<keyword evidence="1" id="KW-0446">Lipid-binding</keyword>
<dbReference type="SUPFAM" id="SSF47027">
    <property type="entry name" value="Acyl-CoA binding protein"/>
    <property type="match status" value="1"/>
</dbReference>
<dbReference type="PANTHER" id="PTHR23310">
    <property type="entry name" value="ACYL-COA-BINDING PROTEIN, ACBP"/>
    <property type="match status" value="1"/>
</dbReference>
<dbReference type="FunFam" id="1.20.80.10:FF:000010">
    <property type="entry name" value="Acyl-CoA-binding domain-containing protein 5"/>
    <property type="match status" value="1"/>
</dbReference>
<dbReference type="Pfam" id="PF00887">
    <property type="entry name" value="ACBP"/>
    <property type="match status" value="1"/>
</dbReference>
<dbReference type="Proteomes" id="UP001174909">
    <property type="component" value="Unassembled WGS sequence"/>
</dbReference>
<proteinExistence type="predicted"/>
<feature type="domain" description="ACB" evidence="3">
    <location>
        <begin position="20"/>
        <end position="109"/>
    </location>
</feature>
<evidence type="ECO:0000259" key="3">
    <source>
        <dbReference type="PROSITE" id="PS51228"/>
    </source>
</evidence>
<dbReference type="InterPro" id="IPR000582">
    <property type="entry name" value="Acyl-CoA-binding_protein"/>
</dbReference>
<dbReference type="GO" id="GO:0005737">
    <property type="term" value="C:cytoplasm"/>
    <property type="evidence" value="ECO:0007669"/>
    <property type="project" value="TreeGrafter"/>
</dbReference>
<dbReference type="InterPro" id="IPR035984">
    <property type="entry name" value="Acyl-CoA-binding_sf"/>
</dbReference>
<protein>
    <submittedName>
        <fullName evidence="4">Acyl-CoA-binding domain-containing protein 5</fullName>
    </submittedName>
</protein>
<evidence type="ECO:0000313" key="5">
    <source>
        <dbReference type="Proteomes" id="UP001174909"/>
    </source>
</evidence>
<dbReference type="PANTHER" id="PTHR23310:SF77">
    <property type="entry name" value="LD25952P"/>
    <property type="match status" value="1"/>
</dbReference>